<gene>
    <name evidence="1" type="ORF">ORJ04_20530</name>
</gene>
<dbReference type="RefSeq" id="WP_305977479.1">
    <property type="nucleotide sequence ID" value="NZ_JAPJDZ010000134.1"/>
</dbReference>
<dbReference type="Proteomes" id="UP001231109">
    <property type="component" value="Unassembled WGS sequence"/>
</dbReference>
<accession>A0ABT9I4L0</accession>
<name>A0ABT9I4L0_9GAMM</name>
<dbReference type="EMBL" id="JAPJDZ010000134">
    <property type="protein sequence ID" value="MDP5138339.1"/>
    <property type="molecule type" value="Genomic_DNA"/>
</dbReference>
<evidence type="ECO:0000313" key="2">
    <source>
        <dbReference type="Proteomes" id="UP001231109"/>
    </source>
</evidence>
<protein>
    <submittedName>
        <fullName evidence="1">Uncharacterized protein</fullName>
    </submittedName>
</protein>
<comment type="caution">
    <text evidence="1">The sequence shown here is derived from an EMBL/GenBank/DDBJ whole genome shotgun (WGS) entry which is preliminary data.</text>
</comment>
<sequence length="128" mass="14715">MPTGTIRDNQQVKQLQDEIISMQKQLGWTKARLAEVIHCDLFEENDNEAPSVKSFTDSLKKQLKRPTTPSELLRRYIRIISEHPDYRKADRVVANPIRVGVVDISILRGVTAASKHLLRDMEFDTEDV</sequence>
<proteinExistence type="predicted"/>
<reference evidence="1 2" key="1">
    <citation type="submission" date="2022-11" db="EMBL/GenBank/DDBJ databases">
        <title>Viruses from the air-sea interface of a natural surface slick.</title>
        <authorList>
            <person name="Rahlff J."/>
            <person name="Holmfeldt K."/>
        </authorList>
    </citation>
    <scope>NUCLEOTIDE SEQUENCE [LARGE SCALE GENOMIC DNA]</scope>
    <source>
        <strain evidence="1 2">SMS4</strain>
    </source>
</reference>
<evidence type="ECO:0000313" key="1">
    <source>
        <dbReference type="EMBL" id="MDP5138339.1"/>
    </source>
</evidence>
<keyword evidence="2" id="KW-1185">Reference proteome</keyword>
<organism evidence="1 2">
    <name type="scientific">Rheinheimera baltica</name>
    <dbReference type="NCBI Taxonomy" id="67576"/>
    <lineage>
        <taxon>Bacteria</taxon>
        <taxon>Pseudomonadati</taxon>
        <taxon>Pseudomonadota</taxon>
        <taxon>Gammaproteobacteria</taxon>
        <taxon>Chromatiales</taxon>
        <taxon>Chromatiaceae</taxon>
        <taxon>Rheinheimera</taxon>
    </lineage>
</organism>